<dbReference type="AlphaFoldDB" id="A0A847S7N5"/>
<evidence type="ECO:0000313" key="13">
    <source>
        <dbReference type="Proteomes" id="UP000587991"/>
    </source>
</evidence>
<gene>
    <name evidence="12" type="primary">rsxB</name>
    <name evidence="12" type="ORF">HF682_00530</name>
</gene>
<feature type="domain" description="4Fe-4S" evidence="11">
    <location>
        <begin position="32"/>
        <end position="91"/>
    </location>
</feature>
<accession>A0A847S7N5</accession>
<feature type="domain" description="4Fe-4S ferredoxin-type" evidence="10">
    <location>
        <begin position="107"/>
        <end position="136"/>
    </location>
</feature>
<dbReference type="InterPro" id="IPR010207">
    <property type="entry name" value="Elect_transpt_cplx_RnfB/RsxB"/>
</dbReference>
<dbReference type="PANTHER" id="PTHR43034">
    <property type="entry name" value="ION-TRANSLOCATING OXIDOREDUCTASE COMPLEX SUBUNIT C"/>
    <property type="match status" value="1"/>
</dbReference>
<dbReference type="Gene3D" id="1.10.15.40">
    <property type="entry name" value="Electron transport complex subunit B, putative Fe-S cluster"/>
    <property type="match status" value="1"/>
</dbReference>
<dbReference type="Gene3D" id="3.30.70.20">
    <property type="match status" value="2"/>
</dbReference>
<keyword evidence="2" id="KW-0004">4Fe-4S</keyword>
<dbReference type="EMBL" id="JABAIM010000001">
    <property type="protein sequence ID" value="NLR73646.1"/>
    <property type="molecule type" value="Genomic_DNA"/>
</dbReference>
<evidence type="ECO:0000256" key="1">
    <source>
        <dbReference type="ARBA" id="ARBA00022448"/>
    </source>
</evidence>
<sequence>MMAQLWLALLPPLLLLALLLVLVIWVRRLPAAPLPLLEQIDAVLPQTQCGQCGYPGCRPYATALVAGEADINQCPPGGQEGVVQIARLMQVPVKPLDSSRGETKPFRLAVIDEANCIGCTLCIQACPVDAIVGAAKQMHTVLADACTGCELCIPPCPTACIDMVAPAELQAEAAVPPPVVELEHPEASQPCIRCGACIEVCPAELQPQALYWFTSRQQEALAEQHGLLSCTECGDCNRACPSQLPLVQQFRDTRARLQQHHEARQRADAAREQHAWHVVRLARDKQERADRLAAKAPVVQEAEVEQVSDEVKARQAAIAAAMTRARQQLAARDNGEST</sequence>
<evidence type="ECO:0000256" key="4">
    <source>
        <dbReference type="ARBA" id="ARBA00022737"/>
    </source>
</evidence>
<dbReference type="GO" id="GO:0046872">
    <property type="term" value="F:metal ion binding"/>
    <property type="evidence" value="ECO:0007669"/>
    <property type="project" value="UniProtKB-KW"/>
</dbReference>
<dbReference type="InterPro" id="IPR007202">
    <property type="entry name" value="4Fe-4S_dom"/>
</dbReference>
<feature type="domain" description="4Fe-4S ferredoxin-type" evidence="10">
    <location>
        <begin position="178"/>
        <end position="204"/>
    </location>
</feature>
<evidence type="ECO:0000256" key="6">
    <source>
        <dbReference type="ARBA" id="ARBA00022982"/>
    </source>
</evidence>
<dbReference type="InterPro" id="IPR009051">
    <property type="entry name" value="Helical_ferredxn"/>
</dbReference>
<dbReference type="Proteomes" id="UP000587991">
    <property type="component" value="Unassembled WGS sequence"/>
</dbReference>
<reference evidence="12 13" key="1">
    <citation type="submission" date="2020-04" db="EMBL/GenBank/DDBJ databases">
        <title>Draft genome of Leeia sp. IMCC25680.</title>
        <authorList>
            <person name="Song J."/>
            <person name="Cho J.-C."/>
        </authorList>
    </citation>
    <scope>NUCLEOTIDE SEQUENCE [LARGE SCALE GENOMIC DNA]</scope>
    <source>
        <strain evidence="12 13">IMCC25680</strain>
    </source>
</reference>
<keyword evidence="8" id="KW-0411">Iron-sulfur</keyword>
<dbReference type="Gene3D" id="1.10.1060.10">
    <property type="entry name" value="Alpha-helical ferredoxin"/>
    <property type="match status" value="1"/>
</dbReference>
<keyword evidence="6" id="KW-0249">Electron transport</keyword>
<evidence type="ECO:0000256" key="2">
    <source>
        <dbReference type="ARBA" id="ARBA00022485"/>
    </source>
</evidence>
<evidence type="ECO:0000256" key="9">
    <source>
        <dbReference type="ARBA" id="ARBA00023136"/>
    </source>
</evidence>
<feature type="domain" description="4Fe-4S ferredoxin-type" evidence="10">
    <location>
        <begin position="221"/>
        <end position="250"/>
    </location>
</feature>
<keyword evidence="7" id="KW-0408">Iron</keyword>
<dbReference type="InterPro" id="IPR017900">
    <property type="entry name" value="4Fe4S_Fe_S_CS"/>
</dbReference>
<comment type="caution">
    <text evidence="12">The sequence shown here is derived from an EMBL/GenBank/DDBJ whole genome shotgun (WGS) entry which is preliminary data.</text>
</comment>
<evidence type="ECO:0000256" key="5">
    <source>
        <dbReference type="ARBA" id="ARBA00022967"/>
    </source>
</evidence>
<evidence type="ECO:0000256" key="8">
    <source>
        <dbReference type="ARBA" id="ARBA00023014"/>
    </source>
</evidence>
<dbReference type="PROSITE" id="PS00198">
    <property type="entry name" value="4FE4S_FER_1"/>
    <property type="match status" value="4"/>
</dbReference>
<evidence type="ECO:0000256" key="7">
    <source>
        <dbReference type="ARBA" id="ARBA00023004"/>
    </source>
</evidence>
<keyword evidence="13" id="KW-1185">Reference proteome</keyword>
<keyword evidence="5" id="KW-1278">Translocase</keyword>
<dbReference type="NCBIfam" id="TIGR01944">
    <property type="entry name" value="rnfB"/>
    <property type="match status" value="1"/>
</dbReference>
<dbReference type="Pfam" id="PF12838">
    <property type="entry name" value="Fer4_7"/>
    <property type="match status" value="1"/>
</dbReference>
<proteinExistence type="predicted"/>
<evidence type="ECO:0000313" key="12">
    <source>
        <dbReference type="EMBL" id="NLR73646.1"/>
    </source>
</evidence>
<keyword evidence="9" id="KW-0472">Membrane</keyword>
<dbReference type="GO" id="GO:0016020">
    <property type="term" value="C:membrane"/>
    <property type="evidence" value="ECO:0007669"/>
    <property type="project" value="InterPro"/>
</dbReference>
<dbReference type="PROSITE" id="PS51379">
    <property type="entry name" value="4FE4S_FER_2"/>
    <property type="match status" value="4"/>
</dbReference>
<keyword evidence="4" id="KW-0677">Repeat</keyword>
<protein>
    <submittedName>
        <fullName evidence="12">Electron transport complex subunit RsxB</fullName>
    </submittedName>
</protein>
<dbReference type="GO" id="GO:0051539">
    <property type="term" value="F:4 iron, 4 sulfur cluster binding"/>
    <property type="evidence" value="ECO:0007669"/>
    <property type="project" value="UniProtKB-KW"/>
</dbReference>
<dbReference type="Pfam" id="PF04060">
    <property type="entry name" value="FeS"/>
    <property type="match status" value="1"/>
</dbReference>
<organism evidence="12 13">
    <name type="scientific">Leeia aquatica</name>
    <dbReference type="NCBI Taxonomy" id="2725557"/>
    <lineage>
        <taxon>Bacteria</taxon>
        <taxon>Pseudomonadati</taxon>
        <taxon>Pseudomonadota</taxon>
        <taxon>Betaproteobacteria</taxon>
        <taxon>Neisseriales</taxon>
        <taxon>Leeiaceae</taxon>
        <taxon>Leeia</taxon>
    </lineage>
</organism>
<keyword evidence="3" id="KW-0479">Metal-binding</keyword>
<dbReference type="SUPFAM" id="SSF46548">
    <property type="entry name" value="alpha-helical ferredoxin"/>
    <property type="match status" value="1"/>
</dbReference>
<dbReference type="PROSITE" id="PS51656">
    <property type="entry name" value="4FE4S"/>
    <property type="match status" value="1"/>
</dbReference>
<dbReference type="SUPFAM" id="SSF54862">
    <property type="entry name" value="4Fe-4S ferredoxins"/>
    <property type="match status" value="1"/>
</dbReference>
<evidence type="ECO:0000259" key="11">
    <source>
        <dbReference type="PROSITE" id="PS51656"/>
    </source>
</evidence>
<evidence type="ECO:0000259" key="10">
    <source>
        <dbReference type="PROSITE" id="PS51379"/>
    </source>
</evidence>
<dbReference type="InterPro" id="IPR017896">
    <property type="entry name" value="4Fe4S_Fe-S-bd"/>
</dbReference>
<dbReference type="NCBIfam" id="NF003475">
    <property type="entry name" value="PRK05113.1"/>
    <property type="match status" value="1"/>
</dbReference>
<name>A0A847S7N5_9NEIS</name>
<dbReference type="InterPro" id="IPR010208">
    <property type="entry name" value="Ion_transpt_RnfC/RsxC"/>
</dbReference>
<dbReference type="PANTHER" id="PTHR43034:SF2">
    <property type="entry name" value="ION-TRANSLOCATING OXIDOREDUCTASE COMPLEX SUBUNIT C"/>
    <property type="match status" value="1"/>
</dbReference>
<dbReference type="GO" id="GO:0009055">
    <property type="term" value="F:electron transfer activity"/>
    <property type="evidence" value="ECO:0007669"/>
    <property type="project" value="InterPro"/>
</dbReference>
<feature type="domain" description="4Fe-4S ferredoxin-type" evidence="10">
    <location>
        <begin position="137"/>
        <end position="166"/>
    </location>
</feature>
<evidence type="ECO:0000256" key="3">
    <source>
        <dbReference type="ARBA" id="ARBA00022723"/>
    </source>
</evidence>
<keyword evidence="1" id="KW-0813">Transport</keyword>
<dbReference type="Pfam" id="PF14697">
    <property type="entry name" value="Fer4_21"/>
    <property type="match status" value="1"/>
</dbReference>